<feature type="region of interest" description="Disordered" evidence="3">
    <location>
        <begin position="566"/>
        <end position="591"/>
    </location>
</feature>
<feature type="compositionally biased region" description="Low complexity" evidence="3">
    <location>
        <begin position="482"/>
        <end position="496"/>
    </location>
</feature>
<dbReference type="PANTHER" id="PTHR22461">
    <property type="entry name" value="SERINE-RICH COILED-COIL DOMAIN-CONTAINING PROTEIN 2-RELATED"/>
    <property type="match status" value="1"/>
</dbReference>
<feature type="compositionally biased region" description="Low complexity" evidence="3">
    <location>
        <begin position="178"/>
        <end position="192"/>
    </location>
</feature>
<feature type="compositionally biased region" description="Acidic residues" evidence="3">
    <location>
        <begin position="415"/>
        <end position="424"/>
    </location>
</feature>
<dbReference type="OrthoDB" id="9948757at2759"/>
<dbReference type="InterPro" id="IPR029627">
    <property type="entry name" value="CCSER"/>
</dbReference>
<proteinExistence type="inferred from homology"/>
<accession>A0A3P8UZG4</accession>
<name>A0A3P8UZG4_CYNSE</name>
<dbReference type="GO" id="GO:0015630">
    <property type="term" value="C:microtubule cytoskeleton"/>
    <property type="evidence" value="ECO:0007669"/>
    <property type="project" value="TreeGrafter"/>
</dbReference>
<feature type="region of interest" description="Disordered" evidence="3">
    <location>
        <begin position="237"/>
        <end position="298"/>
    </location>
</feature>
<dbReference type="STRING" id="244447.ENSCSEP00000005635"/>
<keyword evidence="5" id="KW-1185">Reference proteome</keyword>
<sequence>MEEKASVTFAMVSRLPKFGGRFSSCGPNVVCNGSTQPSTPAPDAKATPAGSQPNGGVRSSGFSLKWKRGEGGVGPTTNPVNPPNREAEKAHTQLPSLAKQLKSGCPGTPKIHRSGLSVATVANPKAVDKQPSKTSPKAETKLSQSTLKSGSKMAQNGSYMSARTGSESRLARPKLGTSASRSSSQDSLSQFSDPTVALDNIVRSHSFSHIKQVPSPSNQTMTRSFSFNRAVELAKPLANTQLRPPRSSFLKPPQLSNGRVGLRLGGLNGNLESLDDPDGTLKEGNNNSRSSSQNTSLVTAAPPSLSALKKPLFPSCLLTKSVNSNGGSLGFKLARSVQSKQQKPLFPGKVKGDVRPSTAPEPLNLQPPVDAEKNNFQSDSEGSSPLRQSSVHAGSETLEDMSISSASSVDRGETSEEFIDDLDSLGDVLSDGDTPDNRKDGDITQTHQNIDLETTDVRGCEEQSPIQDSQEPLVSCSDLGENPEASSLELSPSNSSGGTYMWDEEGLGPLCEPGTPRLDSYDDSELNSLDIINNLEPRAAGELDDDDLMLDADLLEDDFYDLDSMSYSERSERSGRQGQRRKHQRWGGSDRFHNDRAQVFQQYDGLKPSCSRAGEGRQLGHTAVLDELTLEHMTQDCNSLKNELLRLKTLLQLDESDSKVDDSEETEDKKPASQTEELMKEVQVLKEELSGRDETIARLTLQCQQLQQQQSAAATHHVRCQCHQQRAPSLLRPSDRRMQRHYDKATQTYWRPHSHAHQVLQFSSPCLSEQRLLLERTVKTPIEGHSDVTRTGSEGGAAVNGLTAGVSVPAFTDRGSLLSSHFLPRSSGAPLAVNPGDGPVSVAQSAAQREVRAPAVMLPNAAPLVSAATAALTCPRLLQPPRLHKRVSLPSLKPGGAGSFGPLQTQTKQLPPPSRGLPCYNSGPQHPGPQRPSLLQPRRDLRSTNPGLEEPEEEMLTESGPTSLSRSCLLKPKIP</sequence>
<reference evidence="4" key="3">
    <citation type="submission" date="2025-09" db="UniProtKB">
        <authorList>
            <consortium name="Ensembl"/>
        </authorList>
    </citation>
    <scope>IDENTIFICATION</scope>
</reference>
<evidence type="ECO:0000256" key="3">
    <source>
        <dbReference type="SAM" id="MobiDB-lite"/>
    </source>
</evidence>
<feature type="compositionally biased region" description="Polar residues" evidence="3">
    <location>
        <begin position="374"/>
        <end position="392"/>
    </location>
</feature>
<dbReference type="AlphaFoldDB" id="A0A3P8UZG4"/>
<dbReference type="GeneTree" id="ENSGT00940000153912"/>
<dbReference type="RefSeq" id="XP_024916493.1">
    <property type="nucleotide sequence ID" value="XM_025060725.1"/>
</dbReference>
<protein>
    <submittedName>
        <fullName evidence="4">Coiled-coil serine-rich protein 2a</fullName>
    </submittedName>
</protein>
<feature type="region of interest" description="Disordered" evidence="3">
    <location>
        <begin position="27"/>
        <end position="192"/>
    </location>
</feature>
<dbReference type="GeneID" id="103387104"/>
<feature type="compositionally biased region" description="Basic and acidic residues" evidence="3">
    <location>
        <begin position="126"/>
        <end position="140"/>
    </location>
</feature>
<dbReference type="PANTHER" id="PTHR22461:SF2">
    <property type="entry name" value="SERINE-RICH COILED-COIL DOMAIN-CONTAINING PROTEIN 2"/>
    <property type="match status" value="1"/>
</dbReference>
<feature type="compositionally biased region" description="Basic and acidic residues" evidence="3">
    <location>
        <begin position="656"/>
        <end position="675"/>
    </location>
</feature>
<feature type="compositionally biased region" description="Polar residues" evidence="3">
    <location>
        <begin position="443"/>
        <end position="452"/>
    </location>
</feature>
<dbReference type="Proteomes" id="UP000265120">
    <property type="component" value="Chromosome 12"/>
</dbReference>
<feature type="compositionally biased region" description="Low complexity" evidence="3">
    <location>
        <begin position="285"/>
        <end position="296"/>
    </location>
</feature>
<evidence type="ECO:0000313" key="5">
    <source>
        <dbReference type="Proteomes" id="UP000265120"/>
    </source>
</evidence>
<evidence type="ECO:0000313" key="4">
    <source>
        <dbReference type="Ensembl" id="ENSCSEP00000005635.1"/>
    </source>
</evidence>
<dbReference type="InParanoid" id="A0A3P8UZG4"/>
<feature type="compositionally biased region" description="Polar residues" evidence="3">
    <location>
        <begin position="141"/>
        <end position="167"/>
    </location>
</feature>
<dbReference type="FunCoup" id="A0A3P8UZG4">
    <property type="interactions" value="574"/>
</dbReference>
<feature type="region of interest" description="Disordered" evidence="3">
    <location>
        <begin position="887"/>
        <end position="975"/>
    </location>
</feature>
<reference evidence="4" key="2">
    <citation type="submission" date="2025-08" db="UniProtKB">
        <authorList>
            <consortium name="Ensembl"/>
        </authorList>
    </citation>
    <scope>IDENTIFICATION</scope>
</reference>
<keyword evidence="2" id="KW-0175">Coiled coil</keyword>
<evidence type="ECO:0000256" key="2">
    <source>
        <dbReference type="ARBA" id="ARBA00023054"/>
    </source>
</evidence>
<dbReference type="CTD" id="793969"/>
<feature type="region of interest" description="Disordered" evidence="3">
    <location>
        <begin position="335"/>
        <end position="496"/>
    </location>
</feature>
<comment type="similarity">
    <text evidence="1">Belongs to the CCSER family.</text>
</comment>
<reference evidence="4 5" key="1">
    <citation type="journal article" date="2014" name="Nat. Genet.">
        <title>Whole-genome sequence of a flatfish provides insights into ZW sex chromosome evolution and adaptation to a benthic lifestyle.</title>
        <authorList>
            <person name="Chen S."/>
            <person name="Zhang G."/>
            <person name="Shao C."/>
            <person name="Huang Q."/>
            <person name="Liu G."/>
            <person name="Zhang P."/>
            <person name="Song W."/>
            <person name="An N."/>
            <person name="Chalopin D."/>
            <person name="Volff J.N."/>
            <person name="Hong Y."/>
            <person name="Li Q."/>
            <person name="Sha Z."/>
            <person name="Zhou H."/>
            <person name="Xie M."/>
            <person name="Yu Q."/>
            <person name="Liu Y."/>
            <person name="Xiang H."/>
            <person name="Wang N."/>
            <person name="Wu K."/>
            <person name="Yang C."/>
            <person name="Zhou Q."/>
            <person name="Liao X."/>
            <person name="Yang L."/>
            <person name="Hu Q."/>
            <person name="Zhang J."/>
            <person name="Meng L."/>
            <person name="Jin L."/>
            <person name="Tian Y."/>
            <person name="Lian J."/>
            <person name="Yang J."/>
            <person name="Miao G."/>
            <person name="Liu S."/>
            <person name="Liang Z."/>
            <person name="Yan F."/>
            <person name="Li Y."/>
            <person name="Sun B."/>
            <person name="Zhang H."/>
            <person name="Zhang J."/>
            <person name="Zhu Y."/>
            <person name="Du M."/>
            <person name="Zhao Y."/>
            <person name="Schartl M."/>
            <person name="Tang Q."/>
            <person name="Wang J."/>
        </authorList>
    </citation>
    <scope>NUCLEOTIDE SEQUENCE</scope>
</reference>
<dbReference type="GO" id="GO:0008017">
    <property type="term" value="F:microtubule binding"/>
    <property type="evidence" value="ECO:0007669"/>
    <property type="project" value="TreeGrafter"/>
</dbReference>
<feature type="region of interest" description="Disordered" evidence="3">
    <location>
        <begin position="655"/>
        <end position="675"/>
    </location>
</feature>
<dbReference type="Ensembl" id="ENSCSET00000005693.1">
    <property type="protein sequence ID" value="ENSCSEP00000005635.1"/>
    <property type="gene ID" value="ENSCSEG00000003639.1"/>
</dbReference>
<organism evidence="4 5">
    <name type="scientific">Cynoglossus semilaevis</name>
    <name type="common">Tongue sole</name>
    <dbReference type="NCBI Taxonomy" id="244447"/>
    <lineage>
        <taxon>Eukaryota</taxon>
        <taxon>Metazoa</taxon>
        <taxon>Chordata</taxon>
        <taxon>Craniata</taxon>
        <taxon>Vertebrata</taxon>
        <taxon>Euteleostomi</taxon>
        <taxon>Actinopterygii</taxon>
        <taxon>Neopterygii</taxon>
        <taxon>Teleostei</taxon>
        <taxon>Neoteleostei</taxon>
        <taxon>Acanthomorphata</taxon>
        <taxon>Carangaria</taxon>
        <taxon>Pleuronectiformes</taxon>
        <taxon>Pleuronectoidei</taxon>
        <taxon>Cynoglossidae</taxon>
        <taxon>Cynoglossinae</taxon>
        <taxon>Cynoglossus</taxon>
    </lineage>
</organism>
<dbReference type="GO" id="GO:0001578">
    <property type="term" value="P:microtubule bundle formation"/>
    <property type="evidence" value="ECO:0007669"/>
    <property type="project" value="TreeGrafter"/>
</dbReference>
<evidence type="ECO:0000256" key="1">
    <source>
        <dbReference type="ARBA" id="ARBA00010949"/>
    </source>
</evidence>